<dbReference type="AlphaFoldDB" id="A0A3L8DE65"/>
<dbReference type="Proteomes" id="UP000279307">
    <property type="component" value="Chromosome 9"/>
</dbReference>
<dbReference type="EMBL" id="QOIP01000009">
    <property type="protein sequence ID" value="RLU18694.1"/>
    <property type="molecule type" value="Genomic_DNA"/>
</dbReference>
<evidence type="ECO:0008006" key="3">
    <source>
        <dbReference type="Google" id="ProtNLM"/>
    </source>
</evidence>
<dbReference type="OrthoDB" id="7553339at2759"/>
<accession>A0A3L8DE65</accession>
<keyword evidence="1" id="KW-0732">Signal</keyword>
<sequence length="238" mass="28398">MQFNPRNVIILLFTAATFNLPQTPVTNEEMEVKEKIENMLQKMYEDKYEIEEEDSLDFENSFDIPETEPVAEKEENENEITYVKEMICVNDDIPIEYKRNAVEFWKPVNSIKTKPLESVKHRFRKVTSLRQLRRWQEQVNRGGTRLQKLKEIASYTLEKFKEGLEKGVIIHDTDITRWALKAQQEINAPGFTASIGWQSKVQKRLSARHGRYRQLHIVTLYNRQFQLMVDYYRLFLLF</sequence>
<gene>
    <name evidence="2" type="ORF">DMN91_009051</name>
</gene>
<evidence type="ECO:0000313" key="2">
    <source>
        <dbReference type="EMBL" id="RLU18694.1"/>
    </source>
</evidence>
<feature type="chain" id="PRO_5018031911" description="HTH CENPB-type domain-containing protein" evidence="1">
    <location>
        <begin position="20"/>
        <end position="238"/>
    </location>
</feature>
<reference evidence="2" key="2">
    <citation type="submission" date="2018-07" db="EMBL/GenBank/DDBJ databases">
        <authorList>
            <person name="Mckenzie S.K."/>
            <person name="Kronauer D.J.C."/>
        </authorList>
    </citation>
    <scope>NUCLEOTIDE SEQUENCE</scope>
    <source>
        <strain evidence="2">Clonal line C1</strain>
    </source>
</reference>
<protein>
    <recommendedName>
        <fullName evidence="3">HTH CENPB-type domain-containing protein</fullName>
    </recommendedName>
</protein>
<comment type="caution">
    <text evidence="2">The sequence shown here is derived from an EMBL/GenBank/DDBJ whole genome shotgun (WGS) entry which is preliminary data.</text>
</comment>
<reference evidence="2" key="1">
    <citation type="journal article" date="2018" name="Genome Res.">
        <title>The genomic architecture and molecular evolution of ant odorant receptors.</title>
        <authorList>
            <person name="McKenzie S.K."/>
            <person name="Kronauer D.J.C."/>
        </authorList>
    </citation>
    <scope>NUCLEOTIDE SEQUENCE [LARGE SCALE GENOMIC DNA]</scope>
    <source>
        <strain evidence="2">Clonal line C1</strain>
    </source>
</reference>
<proteinExistence type="predicted"/>
<name>A0A3L8DE65_OOCBI</name>
<feature type="signal peptide" evidence="1">
    <location>
        <begin position="1"/>
        <end position="19"/>
    </location>
</feature>
<organism evidence="2">
    <name type="scientific">Ooceraea biroi</name>
    <name type="common">Clonal raider ant</name>
    <name type="synonym">Cerapachys biroi</name>
    <dbReference type="NCBI Taxonomy" id="2015173"/>
    <lineage>
        <taxon>Eukaryota</taxon>
        <taxon>Metazoa</taxon>
        <taxon>Ecdysozoa</taxon>
        <taxon>Arthropoda</taxon>
        <taxon>Hexapoda</taxon>
        <taxon>Insecta</taxon>
        <taxon>Pterygota</taxon>
        <taxon>Neoptera</taxon>
        <taxon>Endopterygota</taxon>
        <taxon>Hymenoptera</taxon>
        <taxon>Apocrita</taxon>
        <taxon>Aculeata</taxon>
        <taxon>Formicoidea</taxon>
        <taxon>Formicidae</taxon>
        <taxon>Dorylinae</taxon>
        <taxon>Ooceraea</taxon>
    </lineage>
</organism>
<evidence type="ECO:0000256" key="1">
    <source>
        <dbReference type="SAM" id="SignalP"/>
    </source>
</evidence>